<evidence type="ECO:0000256" key="1">
    <source>
        <dbReference type="ARBA" id="ARBA00022801"/>
    </source>
</evidence>
<gene>
    <name evidence="3" type="ORF">J2S15_003441</name>
</gene>
<keyword evidence="4" id="KW-1185">Reference proteome</keyword>
<dbReference type="InterPro" id="IPR004365">
    <property type="entry name" value="NA-bd_OB_tRNA"/>
</dbReference>
<dbReference type="Proteomes" id="UP001230220">
    <property type="component" value="Unassembled WGS sequence"/>
</dbReference>
<evidence type="ECO:0000259" key="2">
    <source>
        <dbReference type="PROSITE" id="PS51831"/>
    </source>
</evidence>
<comment type="caution">
    <text evidence="3">The sequence shown here is derived from an EMBL/GenBank/DDBJ whole genome shotgun (WGS) entry which is preliminary data.</text>
</comment>
<organism evidence="3 4">
    <name type="scientific">Breznakia pachnodae</name>
    <dbReference type="NCBI Taxonomy" id="265178"/>
    <lineage>
        <taxon>Bacteria</taxon>
        <taxon>Bacillati</taxon>
        <taxon>Bacillota</taxon>
        <taxon>Erysipelotrichia</taxon>
        <taxon>Erysipelotrichales</taxon>
        <taxon>Erysipelotrichaceae</taxon>
        <taxon>Breznakia</taxon>
    </lineage>
</organism>
<dbReference type="CDD" id="cd04492">
    <property type="entry name" value="YhaM_OBF_like"/>
    <property type="match status" value="1"/>
</dbReference>
<dbReference type="PANTHER" id="PTHR37294:SF1">
    <property type="entry name" value="3'-5' EXORIBONUCLEASE YHAM"/>
    <property type="match status" value="1"/>
</dbReference>
<dbReference type="CDD" id="cd00077">
    <property type="entry name" value="HDc"/>
    <property type="match status" value="1"/>
</dbReference>
<dbReference type="Pfam" id="PF01336">
    <property type="entry name" value="tRNA_anti-codon"/>
    <property type="match status" value="1"/>
</dbReference>
<dbReference type="InterPro" id="IPR050798">
    <property type="entry name" value="YhaM_exoribonuc/phosphodiest"/>
</dbReference>
<dbReference type="InterPro" id="IPR012340">
    <property type="entry name" value="NA-bd_OB-fold"/>
</dbReference>
<dbReference type="Gene3D" id="1.10.3210.10">
    <property type="entry name" value="Hypothetical protein af1432"/>
    <property type="match status" value="1"/>
</dbReference>
<reference evidence="3 4" key="1">
    <citation type="submission" date="2023-07" db="EMBL/GenBank/DDBJ databases">
        <title>Genomic Encyclopedia of Type Strains, Phase IV (KMG-IV): sequencing the most valuable type-strain genomes for metagenomic binning, comparative biology and taxonomic classification.</title>
        <authorList>
            <person name="Goeker M."/>
        </authorList>
    </citation>
    <scope>NUCLEOTIDE SEQUENCE [LARGE SCALE GENOMIC DNA]</scope>
    <source>
        <strain evidence="3 4">DSM 16784</strain>
    </source>
</reference>
<dbReference type="EMBL" id="JAUSUR010000007">
    <property type="protein sequence ID" value="MDQ0362687.1"/>
    <property type="molecule type" value="Genomic_DNA"/>
</dbReference>
<accession>A0ABU0E702</accession>
<evidence type="ECO:0000313" key="3">
    <source>
        <dbReference type="EMBL" id="MDQ0362687.1"/>
    </source>
</evidence>
<dbReference type="SUPFAM" id="SSF109604">
    <property type="entry name" value="HD-domain/PDEase-like"/>
    <property type="match status" value="1"/>
</dbReference>
<dbReference type="EC" id="3.1.-.-" evidence="3"/>
<protein>
    <submittedName>
        <fullName evidence="3">3'-5' exoribonuclease</fullName>
        <ecNumber evidence="3">3.1.-.-</ecNumber>
    </submittedName>
</protein>
<name>A0ABU0E702_9FIRM</name>
<feature type="domain" description="HD" evidence="2">
    <location>
        <begin position="160"/>
        <end position="279"/>
    </location>
</feature>
<sequence length="313" mass="35880">MENKQIKDLNNGDHIKMKLLIFQVNKGVTNKGAPYLSLQLQDKTGVMDAKYWNVSEDEINKYKAGMICMITADVLSHNNQLQIRVSHIEMLDRNNEDLADFVRSSSIGKEELKYKINHAIDSIRNDTYQRLVKAVLLEYETDFYTYPAASKNHHNFVGGLATHVLGMVELGEFLCKQYPLLDHDLLISGILLHDIGKIVELSGPVIIEYTIEGKLLGHISIMQAKLYEIARRMNIDNEELTLLRHMILSHHGEYEYGSPVLPMVPEAEMLHLIDNIDAKMNTMEKAFERVEPGTFTPRIFAMENRSFYKAKNK</sequence>
<evidence type="ECO:0000313" key="4">
    <source>
        <dbReference type="Proteomes" id="UP001230220"/>
    </source>
</evidence>
<dbReference type="Gene3D" id="2.40.50.140">
    <property type="entry name" value="Nucleic acid-binding proteins"/>
    <property type="match status" value="1"/>
</dbReference>
<proteinExistence type="predicted"/>
<keyword evidence="1 3" id="KW-0378">Hydrolase</keyword>
<dbReference type="PROSITE" id="PS51831">
    <property type="entry name" value="HD"/>
    <property type="match status" value="1"/>
</dbReference>
<dbReference type="SMART" id="SM00471">
    <property type="entry name" value="HDc"/>
    <property type="match status" value="1"/>
</dbReference>
<dbReference type="InterPro" id="IPR006674">
    <property type="entry name" value="HD_domain"/>
</dbReference>
<dbReference type="GO" id="GO:0016787">
    <property type="term" value="F:hydrolase activity"/>
    <property type="evidence" value="ECO:0007669"/>
    <property type="project" value="UniProtKB-KW"/>
</dbReference>
<dbReference type="RefSeq" id="WP_307410548.1">
    <property type="nucleotide sequence ID" value="NZ_JAUSUR010000007.1"/>
</dbReference>
<dbReference type="InterPro" id="IPR003607">
    <property type="entry name" value="HD/PDEase_dom"/>
</dbReference>
<dbReference type="PANTHER" id="PTHR37294">
    <property type="entry name" value="3'-5' EXORIBONUCLEASE YHAM"/>
    <property type="match status" value="1"/>
</dbReference>
<dbReference type="Pfam" id="PF01966">
    <property type="entry name" value="HD"/>
    <property type="match status" value="1"/>
</dbReference>